<dbReference type="AlphaFoldDB" id="A0A164GF54"/>
<comment type="caution">
    <text evidence="1">The sequence shown here is derived from an EMBL/GenBank/DDBJ whole genome shotgun (WGS) entry which is preliminary data.</text>
</comment>
<protein>
    <submittedName>
        <fullName evidence="1">Uncharacterized protein</fullName>
    </submittedName>
</protein>
<dbReference type="EMBL" id="LRGB01015450">
    <property type="protein sequence ID" value="KZR98888.1"/>
    <property type="molecule type" value="Genomic_DNA"/>
</dbReference>
<dbReference type="Proteomes" id="UP000076858">
    <property type="component" value="Unassembled WGS sequence"/>
</dbReference>
<gene>
    <name evidence="1" type="ORF">APZ42_005484</name>
</gene>
<name>A0A164GF54_9CRUS</name>
<organism evidence="1 2">
    <name type="scientific">Daphnia magna</name>
    <dbReference type="NCBI Taxonomy" id="35525"/>
    <lineage>
        <taxon>Eukaryota</taxon>
        <taxon>Metazoa</taxon>
        <taxon>Ecdysozoa</taxon>
        <taxon>Arthropoda</taxon>
        <taxon>Crustacea</taxon>
        <taxon>Branchiopoda</taxon>
        <taxon>Diplostraca</taxon>
        <taxon>Cladocera</taxon>
        <taxon>Anomopoda</taxon>
        <taxon>Daphniidae</taxon>
        <taxon>Daphnia</taxon>
    </lineage>
</organism>
<keyword evidence="2" id="KW-1185">Reference proteome</keyword>
<reference evidence="1 2" key="1">
    <citation type="submission" date="2016-03" db="EMBL/GenBank/DDBJ databases">
        <title>EvidentialGene: Evidence-directed Construction of Genes on Genomes.</title>
        <authorList>
            <person name="Gilbert D.G."/>
            <person name="Choi J.-H."/>
            <person name="Mockaitis K."/>
            <person name="Colbourne J."/>
            <person name="Pfrender M."/>
        </authorList>
    </citation>
    <scope>NUCLEOTIDE SEQUENCE [LARGE SCALE GENOMIC DNA]</scope>
    <source>
        <strain evidence="1 2">Xinb3</strain>
        <tissue evidence="1">Complete organism</tissue>
    </source>
</reference>
<accession>A0A164GF54</accession>
<sequence>MFLVIFGLAVTFAFFFYLKWENSSYVRTIDLIPGPPKVPLFGNALSIPLDTHGKNRIDPFSVAAVYYLLS</sequence>
<dbReference type="OrthoDB" id="1470350at2759"/>
<evidence type="ECO:0000313" key="1">
    <source>
        <dbReference type="EMBL" id="KZR98888.1"/>
    </source>
</evidence>
<proteinExistence type="predicted"/>
<evidence type="ECO:0000313" key="2">
    <source>
        <dbReference type="Proteomes" id="UP000076858"/>
    </source>
</evidence>